<feature type="DNA-binding region" description="Homeobox" evidence="6">
    <location>
        <begin position="16"/>
        <end position="75"/>
    </location>
</feature>
<dbReference type="Proteomes" id="UP000825002">
    <property type="component" value="Unassembled WGS sequence"/>
</dbReference>
<comment type="similarity">
    <text evidence="2">Belongs to the engrailed homeobox family.</text>
</comment>
<evidence type="ECO:0000256" key="2">
    <source>
        <dbReference type="ARBA" id="ARBA00010896"/>
    </source>
</evidence>
<evidence type="ECO:0000256" key="7">
    <source>
        <dbReference type="RuleBase" id="RU000682"/>
    </source>
</evidence>
<dbReference type="SMART" id="SM00389">
    <property type="entry name" value="HOX"/>
    <property type="match status" value="1"/>
</dbReference>
<accession>A0ABQ7S6G3</accession>
<dbReference type="InterPro" id="IPR020479">
    <property type="entry name" value="HD_metazoa"/>
</dbReference>
<keyword evidence="5 6" id="KW-0539">Nucleus</keyword>
<feature type="compositionally biased region" description="Polar residues" evidence="8">
    <location>
        <begin position="157"/>
        <end position="169"/>
    </location>
</feature>
<dbReference type="Pfam" id="PF00046">
    <property type="entry name" value="Homeodomain"/>
    <property type="match status" value="1"/>
</dbReference>
<evidence type="ECO:0000313" key="11">
    <source>
        <dbReference type="Proteomes" id="UP000825002"/>
    </source>
</evidence>
<evidence type="ECO:0000256" key="8">
    <source>
        <dbReference type="SAM" id="MobiDB-lite"/>
    </source>
</evidence>
<dbReference type="InterPro" id="IPR001356">
    <property type="entry name" value="HD"/>
</dbReference>
<keyword evidence="11" id="KW-1185">Reference proteome</keyword>
<dbReference type="EMBL" id="JAIFTH010000753">
    <property type="protein sequence ID" value="KAG9509003.1"/>
    <property type="molecule type" value="Genomic_DNA"/>
</dbReference>
<proteinExistence type="inferred from homology"/>
<feature type="non-terminal residue" evidence="10">
    <location>
        <position position="199"/>
    </location>
</feature>
<evidence type="ECO:0000256" key="5">
    <source>
        <dbReference type="ARBA" id="ARBA00023242"/>
    </source>
</evidence>
<comment type="caution">
    <text evidence="10">The sequence shown here is derived from an EMBL/GenBank/DDBJ whole genome shotgun (WGS) entry which is preliminary data.</text>
</comment>
<sequence length="199" mass="22855">PRSRRIKSKDKAKIDEKRPRTAFTSEQLAKLKQEFINNSYLDEKRRKHLADQLKLNENQIKIWFQNKRAKTKKQNNQPDPLRQMLVKGGLYNHSTVPTSDDTSTYDDRSRDFDDEDNNDEDDRSSSMPDDHKYNNENDCDDNSSCTSTATRKDGSTKIMTTPQNGTCETVNEHHLMTRPRASSTGSLSPERAETVSITA</sequence>
<comment type="subcellular location">
    <subcellularLocation>
        <location evidence="1 6 7">Nucleus</location>
    </subcellularLocation>
</comment>
<evidence type="ECO:0000256" key="1">
    <source>
        <dbReference type="ARBA" id="ARBA00004123"/>
    </source>
</evidence>
<evidence type="ECO:0000256" key="6">
    <source>
        <dbReference type="PROSITE-ProRule" id="PRU00108"/>
    </source>
</evidence>
<dbReference type="SUPFAM" id="SSF46689">
    <property type="entry name" value="Homeodomain-like"/>
    <property type="match status" value="1"/>
</dbReference>
<gene>
    <name evidence="10" type="ORF">GZH46_02489</name>
</gene>
<feature type="compositionally biased region" description="Acidic residues" evidence="8">
    <location>
        <begin position="112"/>
        <end position="122"/>
    </location>
</feature>
<feature type="non-terminal residue" evidence="10">
    <location>
        <position position="1"/>
    </location>
</feature>
<dbReference type="PANTHER" id="PTHR24341:SF6">
    <property type="entry name" value="HOMEOBOX PROTEIN INVECTED"/>
    <property type="match status" value="1"/>
</dbReference>
<dbReference type="InterPro" id="IPR050720">
    <property type="entry name" value="Engrailed_Homeobox_TFs"/>
</dbReference>
<evidence type="ECO:0000256" key="3">
    <source>
        <dbReference type="ARBA" id="ARBA00023125"/>
    </source>
</evidence>
<feature type="region of interest" description="Disordered" evidence="8">
    <location>
        <begin position="1"/>
        <end position="21"/>
    </location>
</feature>
<evidence type="ECO:0000313" key="10">
    <source>
        <dbReference type="EMBL" id="KAG9509003.1"/>
    </source>
</evidence>
<evidence type="ECO:0000259" key="9">
    <source>
        <dbReference type="PROSITE" id="PS50071"/>
    </source>
</evidence>
<keyword evidence="4 6" id="KW-0371">Homeobox</keyword>
<evidence type="ECO:0000256" key="4">
    <source>
        <dbReference type="ARBA" id="ARBA00023155"/>
    </source>
</evidence>
<reference evidence="10 11" key="1">
    <citation type="submission" date="2020-10" db="EMBL/GenBank/DDBJ databases">
        <authorList>
            <person name="Klimov P.B."/>
            <person name="Dyachkov S.M."/>
            <person name="Chetverikov P.E."/>
        </authorList>
    </citation>
    <scope>NUCLEOTIDE SEQUENCE [LARGE SCALE GENOMIC DNA]</scope>
    <source>
        <strain evidence="10">BMOC 18-1129-001#AD2665</strain>
        <tissue evidence="10">Entire mites</tissue>
    </source>
</reference>
<feature type="compositionally biased region" description="Basic and acidic residues" evidence="8">
    <location>
        <begin position="9"/>
        <end position="19"/>
    </location>
</feature>
<dbReference type="Gene3D" id="1.10.10.60">
    <property type="entry name" value="Homeodomain-like"/>
    <property type="match status" value="1"/>
</dbReference>
<dbReference type="CDD" id="cd00086">
    <property type="entry name" value="homeodomain"/>
    <property type="match status" value="1"/>
</dbReference>
<name>A0ABQ7S6G3_9ACAR</name>
<dbReference type="PROSITE" id="PS50071">
    <property type="entry name" value="HOMEOBOX_2"/>
    <property type="match status" value="1"/>
</dbReference>
<organism evidence="10 11">
    <name type="scientific">Fragariocoptes setiger</name>
    <dbReference type="NCBI Taxonomy" id="1670756"/>
    <lineage>
        <taxon>Eukaryota</taxon>
        <taxon>Metazoa</taxon>
        <taxon>Ecdysozoa</taxon>
        <taxon>Arthropoda</taxon>
        <taxon>Chelicerata</taxon>
        <taxon>Arachnida</taxon>
        <taxon>Acari</taxon>
        <taxon>Acariformes</taxon>
        <taxon>Trombidiformes</taxon>
        <taxon>Prostigmata</taxon>
        <taxon>Eupodina</taxon>
        <taxon>Eriophyoidea</taxon>
        <taxon>Phytoptidae</taxon>
        <taxon>Fragariocoptes</taxon>
    </lineage>
</organism>
<dbReference type="PRINTS" id="PR00024">
    <property type="entry name" value="HOMEOBOX"/>
</dbReference>
<dbReference type="InterPro" id="IPR000747">
    <property type="entry name" value="HD_engrailed"/>
</dbReference>
<dbReference type="InterPro" id="IPR009057">
    <property type="entry name" value="Homeodomain-like_sf"/>
</dbReference>
<dbReference type="InterPro" id="IPR017970">
    <property type="entry name" value="Homeobox_CS"/>
</dbReference>
<feature type="region of interest" description="Disordered" evidence="8">
    <location>
        <begin position="90"/>
        <end position="199"/>
    </location>
</feature>
<protein>
    <recommendedName>
        <fullName evidence="9">Homeobox domain-containing protein</fullName>
    </recommendedName>
</protein>
<dbReference type="PRINTS" id="PR00026">
    <property type="entry name" value="ENGRAILED"/>
</dbReference>
<feature type="domain" description="Homeobox" evidence="9">
    <location>
        <begin position="14"/>
        <end position="74"/>
    </location>
</feature>
<dbReference type="PANTHER" id="PTHR24341">
    <property type="entry name" value="HOMEOBOX PROTEIN ENGRAILED"/>
    <property type="match status" value="1"/>
</dbReference>
<dbReference type="PROSITE" id="PS00027">
    <property type="entry name" value="HOMEOBOX_1"/>
    <property type="match status" value="1"/>
</dbReference>
<keyword evidence="3 6" id="KW-0238">DNA-binding</keyword>